<dbReference type="EMBL" id="CAUOFW020001724">
    <property type="protein sequence ID" value="CAK9147793.1"/>
    <property type="molecule type" value="Genomic_DNA"/>
</dbReference>
<keyword evidence="2" id="KW-0805">Transcription regulation</keyword>
<organism evidence="8 9">
    <name type="scientific">Ilex paraguariensis</name>
    <name type="common">yerba mate</name>
    <dbReference type="NCBI Taxonomy" id="185542"/>
    <lineage>
        <taxon>Eukaryota</taxon>
        <taxon>Viridiplantae</taxon>
        <taxon>Streptophyta</taxon>
        <taxon>Embryophyta</taxon>
        <taxon>Tracheophyta</taxon>
        <taxon>Spermatophyta</taxon>
        <taxon>Magnoliopsida</taxon>
        <taxon>eudicotyledons</taxon>
        <taxon>Gunneridae</taxon>
        <taxon>Pentapetalae</taxon>
        <taxon>asterids</taxon>
        <taxon>campanulids</taxon>
        <taxon>Aquifoliales</taxon>
        <taxon>Aquifoliaceae</taxon>
        <taxon>Ilex</taxon>
    </lineage>
</organism>
<evidence type="ECO:0000313" key="9">
    <source>
        <dbReference type="Proteomes" id="UP001642360"/>
    </source>
</evidence>
<evidence type="ECO:0000256" key="1">
    <source>
        <dbReference type="ARBA" id="ARBA00004123"/>
    </source>
</evidence>
<dbReference type="Gene3D" id="2.40.330.10">
    <property type="entry name" value="DNA-binding pseudobarrel domain"/>
    <property type="match status" value="1"/>
</dbReference>
<dbReference type="AlphaFoldDB" id="A0ABC8RYJ9"/>
<comment type="caution">
    <text evidence="8">The sequence shown here is derived from an EMBL/GenBank/DDBJ whole genome shotgun (WGS) entry which is preliminary data.</text>
</comment>
<evidence type="ECO:0000256" key="5">
    <source>
        <dbReference type="ARBA" id="ARBA00023242"/>
    </source>
</evidence>
<feature type="domain" description="TF-B3" evidence="7">
    <location>
        <begin position="43"/>
        <end position="148"/>
    </location>
</feature>
<dbReference type="InterPro" id="IPR003340">
    <property type="entry name" value="B3_DNA-bd"/>
</dbReference>
<keyword evidence="3" id="KW-0238">DNA-binding</keyword>
<dbReference type="SUPFAM" id="SSF101936">
    <property type="entry name" value="DNA-binding pseudobarrel domain"/>
    <property type="match status" value="1"/>
</dbReference>
<sequence length="181" mass="21351">MLQQPENHYQELDRHDHNLQYNGNNPRRNAKGFFTWRTRRELLFEKVITRSDINQNRLAIPKYHAKQHFPLNLTGNSKSKGALIFMEDDEGRVWRFRYTFWKSCQAYVLTSEWNHFVKEKGLHAGDVISVLRSCCPYMKLHIELKPQGNSDIMAKPESFEPVQHTRMVKLFGVDISTSLSK</sequence>
<protein>
    <recommendedName>
        <fullName evidence="7">TF-B3 domain-containing protein</fullName>
    </recommendedName>
</protein>
<dbReference type="InterPro" id="IPR015300">
    <property type="entry name" value="DNA-bd_pseudobarrel_sf"/>
</dbReference>
<dbReference type="PANTHER" id="PTHR31140:SF1">
    <property type="entry name" value="AP2_ERF AND B3 DOMAIN-CONTAINING TRANSCRIPTION REPRESSOR RAV2"/>
    <property type="match status" value="1"/>
</dbReference>
<dbReference type="SMART" id="SM01019">
    <property type="entry name" value="B3"/>
    <property type="match status" value="1"/>
</dbReference>
<keyword evidence="5" id="KW-0539">Nucleus</keyword>
<dbReference type="GO" id="GO:0003677">
    <property type="term" value="F:DNA binding"/>
    <property type="evidence" value="ECO:0007669"/>
    <property type="project" value="UniProtKB-KW"/>
</dbReference>
<evidence type="ECO:0000256" key="6">
    <source>
        <dbReference type="SAM" id="MobiDB-lite"/>
    </source>
</evidence>
<comment type="subcellular location">
    <subcellularLocation>
        <location evidence="1">Nucleus</location>
    </subcellularLocation>
</comment>
<evidence type="ECO:0000256" key="3">
    <source>
        <dbReference type="ARBA" id="ARBA00023125"/>
    </source>
</evidence>
<dbReference type="GO" id="GO:0005634">
    <property type="term" value="C:nucleus"/>
    <property type="evidence" value="ECO:0007669"/>
    <property type="project" value="UniProtKB-SubCell"/>
</dbReference>
<dbReference type="Pfam" id="PF02362">
    <property type="entry name" value="B3"/>
    <property type="match status" value="1"/>
</dbReference>
<proteinExistence type="predicted"/>
<reference evidence="8 9" key="1">
    <citation type="submission" date="2024-02" db="EMBL/GenBank/DDBJ databases">
        <authorList>
            <person name="Vignale AGUSTIN F."/>
            <person name="Sosa J E."/>
            <person name="Modenutti C."/>
        </authorList>
    </citation>
    <scope>NUCLEOTIDE SEQUENCE [LARGE SCALE GENOMIC DNA]</scope>
</reference>
<name>A0ABC8RYJ9_9AQUA</name>
<evidence type="ECO:0000259" key="7">
    <source>
        <dbReference type="PROSITE" id="PS50863"/>
    </source>
</evidence>
<feature type="compositionally biased region" description="Basic and acidic residues" evidence="6">
    <location>
        <begin position="8"/>
        <end position="18"/>
    </location>
</feature>
<dbReference type="PANTHER" id="PTHR31140">
    <property type="entry name" value="B3 DOMAIN-CONTAINING TRANSCRIPTION FACTOR ABI3"/>
    <property type="match status" value="1"/>
</dbReference>
<dbReference type="Proteomes" id="UP001642360">
    <property type="component" value="Unassembled WGS sequence"/>
</dbReference>
<gene>
    <name evidence="8" type="ORF">ILEXP_LOCUS15734</name>
</gene>
<dbReference type="InterPro" id="IPR044800">
    <property type="entry name" value="LEC2-like"/>
</dbReference>
<dbReference type="CDD" id="cd10017">
    <property type="entry name" value="B3_DNA"/>
    <property type="match status" value="1"/>
</dbReference>
<accession>A0ABC8RYJ9</accession>
<evidence type="ECO:0000313" key="8">
    <source>
        <dbReference type="EMBL" id="CAK9147793.1"/>
    </source>
</evidence>
<dbReference type="PROSITE" id="PS50863">
    <property type="entry name" value="B3"/>
    <property type="match status" value="1"/>
</dbReference>
<feature type="region of interest" description="Disordered" evidence="6">
    <location>
        <begin position="1"/>
        <end position="26"/>
    </location>
</feature>
<keyword evidence="4" id="KW-0804">Transcription</keyword>
<evidence type="ECO:0000256" key="2">
    <source>
        <dbReference type="ARBA" id="ARBA00023015"/>
    </source>
</evidence>
<evidence type="ECO:0000256" key="4">
    <source>
        <dbReference type="ARBA" id="ARBA00023163"/>
    </source>
</evidence>
<keyword evidence="9" id="KW-1185">Reference proteome</keyword>